<evidence type="ECO:0008006" key="4">
    <source>
        <dbReference type="Google" id="ProtNLM"/>
    </source>
</evidence>
<proteinExistence type="predicted"/>
<organism evidence="2 3">
    <name type="scientific">Brassica carinata</name>
    <name type="common">Ethiopian mustard</name>
    <name type="synonym">Abyssinian cabbage</name>
    <dbReference type="NCBI Taxonomy" id="52824"/>
    <lineage>
        <taxon>Eukaryota</taxon>
        <taxon>Viridiplantae</taxon>
        <taxon>Streptophyta</taxon>
        <taxon>Embryophyta</taxon>
        <taxon>Tracheophyta</taxon>
        <taxon>Spermatophyta</taxon>
        <taxon>Magnoliopsida</taxon>
        <taxon>eudicotyledons</taxon>
        <taxon>Gunneridae</taxon>
        <taxon>Pentapetalae</taxon>
        <taxon>rosids</taxon>
        <taxon>malvids</taxon>
        <taxon>Brassicales</taxon>
        <taxon>Brassicaceae</taxon>
        <taxon>Brassiceae</taxon>
        <taxon>Brassica</taxon>
    </lineage>
</organism>
<protein>
    <recommendedName>
        <fullName evidence="4">Phospholipid-transporting ATPase</fullName>
    </recommendedName>
</protein>
<keyword evidence="1" id="KW-0812">Transmembrane</keyword>
<sequence length="147" mass="17025">MVSSLGFAVMTRLLMADWWYLRPNRPESLTNPTNPLYAWVIHLITALLLYGYLIPISLYVSIELVKVLQATFINQDLQIEVELAAAKQMAMDLEEQGDEITNLPMTTKVRTQRYTKLASRTSSDFELETDRKQTTDMFEDNRLMDDK</sequence>
<name>A0A8X8AWT6_BRACI</name>
<dbReference type="OrthoDB" id="1742340at2759"/>
<comment type="caution">
    <text evidence="2">The sequence shown here is derived from an EMBL/GenBank/DDBJ whole genome shotgun (WGS) entry which is preliminary data.</text>
</comment>
<dbReference type="GO" id="GO:0005886">
    <property type="term" value="C:plasma membrane"/>
    <property type="evidence" value="ECO:0007669"/>
    <property type="project" value="TreeGrafter"/>
</dbReference>
<keyword evidence="3" id="KW-1185">Reference proteome</keyword>
<keyword evidence="1" id="KW-0472">Membrane</keyword>
<dbReference type="GO" id="GO:0045332">
    <property type="term" value="P:phospholipid translocation"/>
    <property type="evidence" value="ECO:0007669"/>
    <property type="project" value="TreeGrafter"/>
</dbReference>
<dbReference type="GO" id="GO:0140326">
    <property type="term" value="F:ATPase-coupled intramembrane lipid transporter activity"/>
    <property type="evidence" value="ECO:0007669"/>
    <property type="project" value="TreeGrafter"/>
</dbReference>
<dbReference type="PANTHER" id="PTHR24092">
    <property type="entry name" value="PROBABLE PHOSPHOLIPID-TRANSPORTING ATPASE"/>
    <property type="match status" value="1"/>
</dbReference>
<evidence type="ECO:0000313" key="2">
    <source>
        <dbReference type="EMBL" id="KAG2313882.1"/>
    </source>
</evidence>
<dbReference type="AlphaFoldDB" id="A0A8X8AWT6"/>
<reference evidence="2 3" key="1">
    <citation type="submission" date="2020-02" db="EMBL/GenBank/DDBJ databases">
        <authorList>
            <person name="Ma Q."/>
            <person name="Huang Y."/>
            <person name="Song X."/>
            <person name="Pei D."/>
        </authorList>
    </citation>
    <scope>NUCLEOTIDE SEQUENCE [LARGE SCALE GENOMIC DNA]</scope>
    <source>
        <strain evidence="2">Sxm20200214</strain>
        <tissue evidence="2">Leaf</tissue>
    </source>
</reference>
<feature type="transmembrane region" description="Helical" evidence="1">
    <location>
        <begin position="39"/>
        <end position="60"/>
    </location>
</feature>
<evidence type="ECO:0000313" key="3">
    <source>
        <dbReference type="Proteomes" id="UP000886595"/>
    </source>
</evidence>
<gene>
    <name evidence="2" type="ORF">Bca52824_017004</name>
</gene>
<keyword evidence="1" id="KW-1133">Transmembrane helix</keyword>
<accession>A0A8X8AWT6</accession>
<dbReference type="EMBL" id="JAAMPC010000004">
    <property type="protein sequence ID" value="KAG2313882.1"/>
    <property type="molecule type" value="Genomic_DNA"/>
</dbReference>
<evidence type="ECO:0000256" key="1">
    <source>
        <dbReference type="SAM" id="Phobius"/>
    </source>
</evidence>
<dbReference type="Proteomes" id="UP000886595">
    <property type="component" value="Unassembled WGS sequence"/>
</dbReference>
<dbReference type="PANTHER" id="PTHR24092:SF149">
    <property type="entry name" value="PHOSPHOLIPID-TRANSPORTING ATPASE 6"/>
    <property type="match status" value="1"/>
</dbReference>